<evidence type="ECO:0000256" key="1">
    <source>
        <dbReference type="ARBA" id="ARBA00004382"/>
    </source>
</evidence>
<evidence type="ECO:0000256" key="2">
    <source>
        <dbReference type="ARBA" id="ARBA00022475"/>
    </source>
</evidence>
<dbReference type="RefSeq" id="WP_236959414.1">
    <property type="nucleotide sequence ID" value="NZ_JAETXX010000007.1"/>
</dbReference>
<evidence type="ECO:0000256" key="5">
    <source>
        <dbReference type="ARBA" id="ARBA00022989"/>
    </source>
</evidence>
<keyword evidence="4 13" id="KW-0812">Transmembrane</keyword>
<proteinExistence type="inferred from homology"/>
<evidence type="ECO:0000256" key="10">
    <source>
        <dbReference type="ARBA" id="ARBA00042775"/>
    </source>
</evidence>
<keyword evidence="6 13" id="KW-0472">Membrane</keyword>
<feature type="region of interest" description="Disordered" evidence="12">
    <location>
        <begin position="393"/>
        <end position="414"/>
    </location>
</feature>
<gene>
    <name evidence="15" type="ORF">JM658_11475</name>
</gene>
<dbReference type="Gene3D" id="3.10.50.40">
    <property type="match status" value="1"/>
</dbReference>
<dbReference type="InterPro" id="IPR000297">
    <property type="entry name" value="PPIase_PpiC"/>
</dbReference>
<evidence type="ECO:0000256" key="13">
    <source>
        <dbReference type="SAM" id="Phobius"/>
    </source>
</evidence>
<name>A0ABS9J4U0_9FLAO</name>
<dbReference type="InterPro" id="IPR027304">
    <property type="entry name" value="Trigger_fact/SurA_dom_sf"/>
</dbReference>
<dbReference type="GO" id="GO:0016853">
    <property type="term" value="F:isomerase activity"/>
    <property type="evidence" value="ECO:0007669"/>
    <property type="project" value="UniProtKB-KW"/>
</dbReference>
<evidence type="ECO:0000256" key="12">
    <source>
        <dbReference type="SAM" id="MobiDB-lite"/>
    </source>
</evidence>
<dbReference type="PANTHER" id="PTHR47529">
    <property type="entry name" value="PEPTIDYL-PROLYL CIS-TRANS ISOMERASE D"/>
    <property type="match status" value="1"/>
</dbReference>
<comment type="similarity">
    <text evidence="8">Belongs to the PpiD chaperone family.</text>
</comment>
<feature type="domain" description="PpiC" evidence="14">
    <location>
        <begin position="345"/>
        <end position="451"/>
    </location>
</feature>
<evidence type="ECO:0000259" key="14">
    <source>
        <dbReference type="PROSITE" id="PS50198"/>
    </source>
</evidence>
<keyword evidence="5 13" id="KW-1133">Transmembrane helix</keyword>
<evidence type="ECO:0000313" key="16">
    <source>
        <dbReference type="Proteomes" id="UP000829517"/>
    </source>
</evidence>
<dbReference type="InterPro" id="IPR052029">
    <property type="entry name" value="PpiD_chaperone"/>
</dbReference>
<evidence type="ECO:0000256" key="7">
    <source>
        <dbReference type="ARBA" id="ARBA00023186"/>
    </source>
</evidence>
<dbReference type="PROSITE" id="PS50198">
    <property type="entry name" value="PPIC_PPIASE_2"/>
    <property type="match status" value="1"/>
</dbReference>
<dbReference type="Pfam" id="PF13616">
    <property type="entry name" value="Rotamase_3"/>
    <property type="match status" value="1"/>
</dbReference>
<accession>A0ABS9J4U0</accession>
<dbReference type="SUPFAM" id="SSF109998">
    <property type="entry name" value="Triger factor/SurA peptide-binding domain-like"/>
    <property type="match status" value="1"/>
</dbReference>
<evidence type="ECO:0000256" key="8">
    <source>
        <dbReference type="ARBA" id="ARBA00038408"/>
    </source>
</evidence>
<evidence type="ECO:0000256" key="9">
    <source>
        <dbReference type="ARBA" id="ARBA00040743"/>
    </source>
</evidence>
<reference evidence="15 16" key="1">
    <citation type="submission" date="2021-01" db="EMBL/GenBank/DDBJ databases">
        <title>Genome sequencing of Joostella atrarenae M1-2 (= KCTC 23194).</title>
        <authorList>
            <person name="Zakaria M.R."/>
            <person name="Lam M.Q."/>
            <person name="Chong C.S."/>
        </authorList>
    </citation>
    <scope>NUCLEOTIDE SEQUENCE [LARGE SCALE GENOMIC DNA]</scope>
    <source>
        <strain evidence="15 16">M1-2</strain>
    </source>
</reference>
<protein>
    <recommendedName>
        <fullName evidence="9">Periplasmic chaperone PpiD</fullName>
    </recommendedName>
    <alternativeName>
        <fullName evidence="10">Periplasmic folding chaperone</fullName>
    </alternativeName>
</protein>
<dbReference type="Proteomes" id="UP000829517">
    <property type="component" value="Unassembled WGS sequence"/>
</dbReference>
<dbReference type="SUPFAM" id="SSF54534">
    <property type="entry name" value="FKBP-like"/>
    <property type="match status" value="1"/>
</dbReference>
<dbReference type="PANTHER" id="PTHR47529:SF1">
    <property type="entry name" value="PERIPLASMIC CHAPERONE PPID"/>
    <property type="match status" value="1"/>
</dbReference>
<evidence type="ECO:0000256" key="11">
    <source>
        <dbReference type="PROSITE-ProRule" id="PRU00278"/>
    </source>
</evidence>
<evidence type="ECO:0000256" key="3">
    <source>
        <dbReference type="ARBA" id="ARBA00022519"/>
    </source>
</evidence>
<keyword evidence="16" id="KW-1185">Reference proteome</keyword>
<evidence type="ECO:0000313" key="15">
    <source>
        <dbReference type="EMBL" id="MCF8715449.1"/>
    </source>
</evidence>
<comment type="caution">
    <text evidence="15">The sequence shown here is derived from an EMBL/GenBank/DDBJ whole genome shotgun (WGS) entry which is preliminary data.</text>
</comment>
<keyword evidence="7" id="KW-0143">Chaperone</keyword>
<comment type="subcellular location">
    <subcellularLocation>
        <location evidence="1">Cell inner membrane</location>
        <topology evidence="1">Single-pass type II membrane protein</topology>
        <orientation evidence="1">Periplasmic side</orientation>
    </subcellularLocation>
</comment>
<dbReference type="InterPro" id="IPR046357">
    <property type="entry name" value="PPIase_dom_sf"/>
</dbReference>
<evidence type="ECO:0000256" key="6">
    <source>
        <dbReference type="ARBA" id="ARBA00023136"/>
    </source>
</evidence>
<dbReference type="EMBL" id="JAETXX010000007">
    <property type="protein sequence ID" value="MCF8715449.1"/>
    <property type="molecule type" value="Genomic_DNA"/>
</dbReference>
<keyword evidence="11" id="KW-0697">Rotamase</keyword>
<sequence>MAILEKIRSRSLILILVIGLALFSFVISGVFSNSSGTGKTTVGEVNGESISRQEFAYKVENASRRYGANATTVQVVNQVWNQEVRNIVLEQEFEDLGINIEKDQILEVVKANPAFASDPTFQNEAGVFDEGKFIEFIADLQANNPAGYQQWQLQEDALINASKEQSYFNLIKAGVGTTLKEGELAYHLESDKVDVKYVRVPYTSIADSTINVSDSEINAYVKEHKNEFDQEASRDIRYVYFEEKASDEDINEAKASLAKLLKNSVVYNETTKNNDTVAGFKTTTNIQDFVSRNSDIKNDTTYLAKKDLPIAFADTLYNLPVGEVYGPYKDGDFFKITRMVAKKKGGSVKASHILISYDGSQAQPSEPRTKEEAEAKAKSLLAQVKSNPDDFATLARENSEDPGSASRGGTYDDIPEGQMVPAFNDYIFDNEIGSIGLVETDFGFHIIKVEDKYDVVQLATVAREIEPSERTTSDLYTETTKFEMAAAEGDFQAIAKESNYSVRPVNKIQALDENVPGVGNQRSIVQWAFNAETEVGDVKRFNTPSGYAIVQLTGIRKAGLATAKDASAQVLPILRKQKKAAIIMKENAGKSLDEFAKTNNVNVTAGSGLTMKTPTIAGAGREPKVVGTAMALSNGETSGLIEGENGVFMVSVTKKEIAPSLENYTTYANTQKSLNRNRASLAAYNALKNAAEIEDERADIY</sequence>
<dbReference type="Pfam" id="PF13623">
    <property type="entry name" value="SurA_N_2"/>
    <property type="match status" value="1"/>
</dbReference>
<keyword evidence="11 15" id="KW-0413">Isomerase</keyword>
<keyword evidence="2" id="KW-1003">Cell membrane</keyword>
<organism evidence="15 16">
    <name type="scientific">Joostella atrarenae</name>
    <dbReference type="NCBI Taxonomy" id="679257"/>
    <lineage>
        <taxon>Bacteria</taxon>
        <taxon>Pseudomonadati</taxon>
        <taxon>Bacteroidota</taxon>
        <taxon>Flavobacteriia</taxon>
        <taxon>Flavobacteriales</taxon>
        <taxon>Flavobacteriaceae</taxon>
        <taxon>Joostella</taxon>
    </lineage>
</organism>
<keyword evidence="3" id="KW-0997">Cell inner membrane</keyword>
<evidence type="ECO:0000256" key="4">
    <source>
        <dbReference type="ARBA" id="ARBA00022692"/>
    </source>
</evidence>
<feature type="transmembrane region" description="Helical" evidence="13">
    <location>
        <begin position="12"/>
        <end position="31"/>
    </location>
</feature>